<evidence type="ECO:0000259" key="3">
    <source>
        <dbReference type="Pfam" id="PF04084"/>
    </source>
</evidence>
<feature type="compositionally biased region" description="Basic and acidic residues" evidence="2">
    <location>
        <begin position="1"/>
        <end position="19"/>
    </location>
</feature>
<dbReference type="OrthoDB" id="346673at2759"/>
<protein>
    <recommendedName>
        <fullName evidence="1">Origin recognition complex subunit 2</fullName>
    </recommendedName>
</protein>
<comment type="function">
    <text evidence="1">Component of the origin recognition complex (ORC) that binds origins of replication. DNA-binding is ATP-dependent. ORC is required to assemble the pre-replication complex necessary to initiate DNA replication.</text>
</comment>
<dbReference type="GO" id="GO:0005664">
    <property type="term" value="C:nuclear origin of replication recognition complex"/>
    <property type="evidence" value="ECO:0007669"/>
    <property type="project" value="UniProtKB-UniRule"/>
</dbReference>
<keyword evidence="5" id="KW-1185">Reference proteome</keyword>
<dbReference type="GO" id="GO:0006260">
    <property type="term" value="P:DNA replication"/>
    <property type="evidence" value="ECO:0007669"/>
    <property type="project" value="UniProtKB-UniRule"/>
</dbReference>
<keyword evidence="1" id="KW-0235">DNA replication</keyword>
<accession>A0A8T1VCF6</accession>
<comment type="subunit">
    <text evidence="1">Component of the origin recognition complex (ORC).</text>
</comment>
<proteinExistence type="inferred from homology"/>
<dbReference type="PANTHER" id="PTHR14052:SF0">
    <property type="entry name" value="ORIGIN RECOGNITION COMPLEX SUBUNIT 2"/>
    <property type="match status" value="1"/>
</dbReference>
<comment type="similarity">
    <text evidence="1">Belongs to the ORC2 family.</text>
</comment>
<sequence length="398" mass="44745">MSADGLRERCKQRRREPSSRVELGASSANAYFTSKRLRQRVPRKPKPPPLEARQAAQSQRKGQTEEQEEEEVEEQSYALQLPSRGELLAELRAADEHVEPRGRRFEQHFPTWKSELLAGYNLLFYGVGSKLKLLQASADFAATHLSEGIVLQMHGYLPVASLKYLAEAIQEKILNIGVKQNQSLSQQCRNIAKTKPPRHGPPVYLLVHSIDGLALRNPEAQTCLSWLAKAPSIAVVASMDHINGPSIWKEEDSLRFEWLSQNLDTCQPYTDETELRLAKRAKTADATSSGVKFILQSLTPTDVATLQELARQQLAAAKSTKSRSRKPKDTTLAPYQSVYEACRKKLLHSTPLAMKNSLKCLEDHGLLKKSRIQTVEYLEIPLPESIIKIDILQLENHA</sequence>
<dbReference type="Proteomes" id="UP000694044">
    <property type="component" value="Unassembled WGS sequence"/>
</dbReference>
<comment type="subcellular location">
    <subcellularLocation>
        <location evidence="1">Nucleus</location>
    </subcellularLocation>
</comment>
<dbReference type="Pfam" id="PF04084">
    <property type="entry name" value="RecA-like_ORC2"/>
    <property type="match status" value="1"/>
</dbReference>
<keyword evidence="1" id="KW-0539">Nucleus</keyword>
<feature type="domain" description="Origin recognition complex subunit 2 RecA-like" evidence="3">
    <location>
        <begin position="106"/>
        <end position="261"/>
    </location>
</feature>
<dbReference type="InterPro" id="IPR007220">
    <property type="entry name" value="ORC2"/>
</dbReference>
<gene>
    <name evidence="4" type="primary">ORC2</name>
    <name evidence="4" type="ORF">PHYPSEUDO_011045</name>
</gene>
<dbReference type="GO" id="GO:0003688">
    <property type="term" value="F:DNA replication origin binding"/>
    <property type="evidence" value="ECO:0007669"/>
    <property type="project" value="UniProtKB-UniRule"/>
</dbReference>
<organism evidence="4 5">
    <name type="scientific">Phytophthora pseudosyringae</name>
    <dbReference type="NCBI Taxonomy" id="221518"/>
    <lineage>
        <taxon>Eukaryota</taxon>
        <taxon>Sar</taxon>
        <taxon>Stramenopiles</taxon>
        <taxon>Oomycota</taxon>
        <taxon>Peronosporomycetes</taxon>
        <taxon>Peronosporales</taxon>
        <taxon>Peronosporaceae</taxon>
        <taxon>Phytophthora</taxon>
    </lineage>
</organism>
<evidence type="ECO:0000256" key="2">
    <source>
        <dbReference type="SAM" id="MobiDB-lite"/>
    </source>
</evidence>
<dbReference type="AlphaFoldDB" id="A0A8T1VCF6"/>
<dbReference type="PANTHER" id="PTHR14052">
    <property type="entry name" value="ORIGIN RECOGNITION COMPLEX SUBUNIT 2"/>
    <property type="match status" value="1"/>
</dbReference>
<dbReference type="EMBL" id="JAGDFM010000484">
    <property type="protein sequence ID" value="KAG7377768.1"/>
    <property type="molecule type" value="Genomic_DNA"/>
</dbReference>
<name>A0A8T1VCF6_9STRA</name>
<feature type="compositionally biased region" description="Basic residues" evidence="2">
    <location>
        <begin position="35"/>
        <end position="46"/>
    </location>
</feature>
<evidence type="ECO:0000313" key="5">
    <source>
        <dbReference type="Proteomes" id="UP000694044"/>
    </source>
</evidence>
<evidence type="ECO:0000313" key="4">
    <source>
        <dbReference type="EMBL" id="KAG7377768.1"/>
    </source>
</evidence>
<reference evidence="4" key="1">
    <citation type="submission" date="2021-02" db="EMBL/GenBank/DDBJ databases">
        <authorList>
            <person name="Palmer J.M."/>
        </authorList>
    </citation>
    <scope>NUCLEOTIDE SEQUENCE</scope>
    <source>
        <strain evidence="4">SCRP734</strain>
    </source>
</reference>
<comment type="caution">
    <text evidence="4">The sequence shown here is derived from an EMBL/GenBank/DDBJ whole genome shotgun (WGS) entry which is preliminary data.</text>
</comment>
<feature type="region of interest" description="Disordered" evidence="2">
    <location>
        <begin position="1"/>
        <end position="78"/>
    </location>
</feature>
<feature type="compositionally biased region" description="Acidic residues" evidence="2">
    <location>
        <begin position="65"/>
        <end position="74"/>
    </location>
</feature>
<evidence type="ECO:0000256" key="1">
    <source>
        <dbReference type="RuleBase" id="RU368084"/>
    </source>
</evidence>
<dbReference type="InterPro" id="IPR056772">
    <property type="entry name" value="RecA-like_ORC2"/>
</dbReference>